<keyword evidence="1" id="KW-0732">Signal</keyword>
<comment type="caution">
    <text evidence="2">The sequence shown here is derived from an EMBL/GenBank/DDBJ whole genome shotgun (WGS) entry which is preliminary data.</text>
</comment>
<organism evidence="2 3">
    <name type="scientific">Trichonephila inaurata madagascariensis</name>
    <dbReference type="NCBI Taxonomy" id="2747483"/>
    <lineage>
        <taxon>Eukaryota</taxon>
        <taxon>Metazoa</taxon>
        <taxon>Ecdysozoa</taxon>
        <taxon>Arthropoda</taxon>
        <taxon>Chelicerata</taxon>
        <taxon>Arachnida</taxon>
        <taxon>Araneae</taxon>
        <taxon>Araneomorphae</taxon>
        <taxon>Entelegynae</taxon>
        <taxon>Araneoidea</taxon>
        <taxon>Nephilidae</taxon>
        <taxon>Trichonephila</taxon>
        <taxon>Trichonephila inaurata</taxon>
    </lineage>
</organism>
<evidence type="ECO:0000313" key="2">
    <source>
        <dbReference type="EMBL" id="GFY47528.1"/>
    </source>
</evidence>
<evidence type="ECO:0000256" key="1">
    <source>
        <dbReference type="SAM" id="SignalP"/>
    </source>
</evidence>
<name>A0A8X6X5T1_9ARAC</name>
<dbReference type="EMBL" id="BMAV01005995">
    <property type="protein sequence ID" value="GFY47528.1"/>
    <property type="molecule type" value="Genomic_DNA"/>
</dbReference>
<protein>
    <submittedName>
        <fullName evidence="2">Uncharacterized protein</fullName>
    </submittedName>
</protein>
<dbReference type="AlphaFoldDB" id="A0A8X6X5T1"/>
<feature type="signal peptide" evidence="1">
    <location>
        <begin position="1"/>
        <end position="24"/>
    </location>
</feature>
<accession>A0A8X6X5T1</accession>
<feature type="chain" id="PRO_5036489924" evidence="1">
    <location>
        <begin position="25"/>
        <end position="71"/>
    </location>
</feature>
<keyword evidence="3" id="KW-1185">Reference proteome</keyword>
<proteinExistence type="predicted"/>
<reference evidence="2" key="1">
    <citation type="submission" date="2020-08" db="EMBL/GenBank/DDBJ databases">
        <title>Multicomponent nature underlies the extraordinary mechanical properties of spider dragline silk.</title>
        <authorList>
            <person name="Kono N."/>
            <person name="Nakamura H."/>
            <person name="Mori M."/>
            <person name="Yoshida Y."/>
            <person name="Ohtoshi R."/>
            <person name="Malay A.D."/>
            <person name="Moran D.A.P."/>
            <person name="Tomita M."/>
            <person name="Numata K."/>
            <person name="Arakawa K."/>
        </authorList>
    </citation>
    <scope>NUCLEOTIDE SEQUENCE</scope>
</reference>
<evidence type="ECO:0000313" key="3">
    <source>
        <dbReference type="Proteomes" id="UP000886998"/>
    </source>
</evidence>
<sequence length="71" mass="7346">MAISKKLACFFLCVFVLPVLLCAGGHSMMGGMLGGGGKHGNNNQGVEALLAAGILAKMMTREHGRCGHHHG</sequence>
<dbReference type="Proteomes" id="UP000886998">
    <property type="component" value="Unassembled WGS sequence"/>
</dbReference>
<gene>
    <name evidence="2" type="ORF">TNIN_46081</name>
</gene>